<evidence type="ECO:0000313" key="2">
    <source>
        <dbReference type="EMBL" id="SMH31432.1"/>
    </source>
</evidence>
<dbReference type="InterPro" id="IPR025659">
    <property type="entry name" value="Tubby-like_C"/>
</dbReference>
<dbReference type="STRING" id="1073423.SAMN04488700_1265"/>
<dbReference type="SUPFAM" id="SSF54518">
    <property type="entry name" value="Tubby C-terminal domain-like"/>
    <property type="match status" value="1"/>
</dbReference>
<protein>
    <submittedName>
        <fullName evidence="2">Uncharacterized protein YxjI</fullName>
    </submittedName>
</protein>
<dbReference type="InterPro" id="IPR038595">
    <property type="entry name" value="LOR_sf"/>
</dbReference>
<sequence>MIHLHIKQDYVSTKNSLIVSDEKGKECYLIVGKWGRVGDGFSLFGIDGDLIIEVKQTTLSLFPKFNLIIAGKKIATIKKYRGLKGPYFKVSPLAWSVKGDFNTNHYRVKKGKKTIMEMEKTYLSFGDSYTLSIEQQKNVPICLCLAVIVDHLSVTREPAKVKRLKKQAIQFI</sequence>
<proteinExistence type="inferred from homology"/>
<dbReference type="Gene3D" id="2.40.160.200">
    <property type="entry name" value="LURP1-related"/>
    <property type="match status" value="1"/>
</dbReference>
<dbReference type="EMBL" id="FXBJ01000002">
    <property type="protein sequence ID" value="SMH31432.1"/>
    <property type="molecule type" value="Genomic_DNA"/>
</dbReference>
<dbReference type="RefSeq" id="WP_085559444.1">
    <property type="nucleotide sequence ID" value="NZ_FOAH01000034.1"/>
</dbReference>
<organism evidence="2 3">
    <name type="scientific">Carnobacterium iners</name>
    <dbReference type="NCBI Taxonomy" id="1073423"/>
    <lineage>
        <taxon>Bacteria</taxon>
        <taxon>Bacillati</taxon>
        <taxon>Bacillota</taxon>
        <taxon>Bacilli</taxon>
        <taxon>Lactobacillales</taxon>
        <taxon>Carnobacteriaceae</taxon>
        <taxon>Carnobacterium</taxon>
    </lineage>
</organism>
<dbReference type="OrthoDB" id="2248181at2"/>
<dbReference type="AlphaFoldDB" id="A0A1X7N4L0"/>
<name>A0A1X7N4L0_9LACT</name>
<reference evidence="2 3" key="1">
    <citation type="submission" date="2017-04" db="EMBL/GenBank/DDBJ databases">
        <authorList>
            <person name="Afonso C.L."/>
            <person name="Miller P.J."/>
            <person name="Scott M.A."/>
            <person name="Spackman E."/>
            <person name="Goraichik I."/>
            <person name="Dimitrov K.M."/>
            <person name="Suarez D.L."/>
            <person name="Swayne D.E."/>
        </authorList>
    </citation>
    <scope>NUCLEOTIDE SEQUENCE [LARGE SCALE GENOMIC DNA]</scope>
    <source>
        <strain evidence="2 3">LMG26642</strain>
    </source>
</reference>
<gene>
    <name evidence="2" type="ORF">SAMN04488700_1265</name>
</gene>
<dbReference type="InterPro" id="IPR007612">
    <property type="entry name" value="LOR"/>
</dbReference>
<accession>A0A1X7N4L0</accession>
<evidence type="ECO:0000256" key="1">
    <source>
        <dbReference type="ARBA" id="ARBA00005437"/>
    </source>
</evidence>
<comment type="similarity">
    <text evidence="1">Belongs to the LOR family.</text>
</comment>
<dbReference type="Pfam" id="PF04525">
    <property type="entry name" value="LOR"/>
    <property type="match status" value="1"/>
</dbReference>
<keyword evidence="3" id="KW-1185">Reference proteome</keyword>
<evidence type="ECO:0000313" key="3">
    <source>
        <dbReference type="Proteomes" id="UP000193435"/>
    </source>
</evidence>
<dbReference type="Proteomes" id="UP000193435">
    <property type="component" value="Unassembled WGS sequence"/>
</dbReference>